<keyword evidence="2" id="KW-1185">Reference proteome</keyword>
<sequence length="590" mass="68857">MYFHAISIFLALVKIWFTPEHLMDDAFDRPLSTPQHLMDDVVDTSDMENCGSLSGVHLSSTNSTRTKQYKCNRKSSRKWKGNSTEKVNQFRFTYKWKKGHRRTKGIVTMDGMKFKPSRTDLQKVFKERGRMSNLVMDSMIVWLMKEQTEKAKRNYGLPIPTRHMFSSTFALFLPILLPTCEHWFCVVINLVEKRIDVLDSMKLKSDEKTEAIAEVVSALVTVLKRTRPMEYTWKNWIIHHPDVPQQNNTFDCGFYTIRFMEHWTGGRMNTRELEANMGVDMRKRLLVRFVLSPHNNSRNEVLEKCSAEKISRRRVERVLTTDGVLVERPIQLSPPQLPTPPPQTTETDIMTNNPRSRLRPSLIDGGHNDGPPPVQLPSLDAWLAHHKATTRDDLPVIHMRGYRGVMSRNSFRKWRRPSTEPPPAAVGRREDQRRLPRLDYTLGLYDRRGKRTFIEPTLQYDATEDSFFILDWNQSSFEGDAVALLNWPLMFERRNKLEAKCRKYLLQVPKARSAEMIDGRRPNRLHNDVCERLEVEINAMCKRLIRQGLIIKAMRAAERDSSDPYETIKAIRRDPQYATDKELSDYSDDE</sequence>
<organism evidence="1 2">
    <name type="scientific">Rhododendron molle</name>
    <name type="common">Chinese azalea</name>
    <name type="synonym">Azalea mollis</name>
    <dbReference type="NCBI Taxonomy" id="49168"/>
    <lineage>
        <taxon>Eukaryota</taxon>
        <taxon>Viridiplantae</taxon>
        <taxon>Streptophyta</taxon>
        <taxon>Embryophyta</taxon>
        <taxon>Tracheophyta</taxon>
        <taxon>Spermatophyta</taxon>
        <taxon>Magnoliopsida</taxon>
        <taxon>eudicotyledons</taxon>
        <taxon>Gunneridae</taxon>
        <taxon>Pentapetalae</taxon>
        <taxon>asterids</taxon>
        <taxon>Ericales</taxon>
        <taxon>Ericaceae</taxon>
        <taxon>Ericoideae</taxon>
        <taxon>Rhodoreae</taxon>
        <taxon>Rhododendron</taxon>
    </lineage>
</organism>
<reference evidence="1" key="1">
    <citation type="submission" date="2022-02" db="EMBL/GenBank/DDBJ databases">
        <title>Plant Genome Project.</title>
        <authorList>
            <person name="Zhang R.-G."/>
        </authorList>
    </citation>
    <scope>NUCLEOTIDE SEQUENCE</scope>
    <source>
        <strain evidence="1">AT1</strain>
    </source>
</reference>
<comment type="caution">
    <text evidence="1">The sequence shown here is derived from an EMBL/GenBank/DDBJ whole genome shotgun (WGS) entry which is preliminary data.</text>
</comment>
<name>A0ACC0NQI1_RHOML</name>
<evidence type="ECO:0000313" key="1">
    <source>
        <dbReference type="EMBL" id="KAI8555139.1"/>
    </source>
</evidence>
<protein>
    <submittedName>
        <fullName evidence="1">Uncharacterized protein</fullName>
    </submittedName>
</protein>
<proteinExistence type="predicted"/>
<dbReference type="Proteomes" id="UP001062846">
    <property type="component" value="Chromosome 5"/>
</dbReference>
<evidence type="ECO:0000313" key="2">
    <source>
        <dbReference type="Proteomes" id="UP001062846"/>
    </source>
</evidence>
<accession>A0ACC0NQI1</accession>
<gene>
    <name evidence="1" type="ORF">RHMOL_Rhmol05G0151200</name>
</gene>
<dbReference type="EMBL" id="CM046392">
    <property type="protein sequence ID" value="KAI8555139.1"/>
    <property type="molecule type" value="Genomic_DNA"/>
</dbReference>